<sequence>MGATRNASLPAGYHHLLHRAPVATGAAGFRAAADALLTWRMHRAAGLRVPAATPRAAPGVAATSRAGLGPLGISAPCQVVWADDDPGTDSAGFAYGTLPGHPESGEESFTLTRDGDDVVWLTIRAFSRPATLLPRLAGPVGPMLQRHIATRFAKALRRLATTAG</sequence>
<name>A0A1V2IMJ6_9ACTN</name>
<evidence type="ECO:0000259" key="1">
    <source>
        <dbReference type="Pfam" id="PF09348"/>
    </source>
</evidence>
<dbReference type="PIRSF" id="PIRSF010260">
    <property type="entry name" value="UCP010260"/>
    <property type="match status" value="1"/>
</dbReference>
<comment type="caution">
    <text evidence="2">The sequence shown here is derived from an EMBL/GenBank/DDBJ whole genome shotgun (WGS) entry which is preliminary data.</text>
</comment>
<feature type="domain" description="DUF1990" evidence="1">
    <location>
        <begin position="2"/>
        <end position="154"/>
    </location>
</feature>
<dbReference type="InterPro" id="IPR018960">
    <property type="entry name" value="DUF1990"/>
</dbReference>
<dbReference type="InterPro" id="IPR014457">
    <property type="entry name" value="UCP010260"/>
</dbReference>
<evidence type="ECO:0000313" key="2">
    <source>
        <dbReference type="EMBL" id="ONH33706.1"/>
    </source>
</evidence>
<dbReference type="PANTHER" id="PTHR34202:SF1">
    <property type="entry name" value="UPF0548 PROTEIN"/>
    <property type="match status" value="1"/>
</dbReference>
<reference evidence="3" key="1">
    <citation type="submission" date="2016-10" db="EMBL/GenBank/DDBJ databases">
        <title>Frankia sp. NRRL B-16386 Genome sequencing.</title>
        <authorList>
            <person name="Ghodhbane-Gtari F."/>
            <person name="Swanson E."/>
            <person name="Gueddou A."/>
            <person name="Hezbri K."/>
            <person name="Ktari K."/>
            <person name="Nouioui I."/>
            <person name="Morris K."/>
            <person name="Simpson S."/>
            <person name="Abebe-Akele F."/>
            <person name="Thomas K."/>
            <person name="Gtari M."/>
            <person name="Tisa L.S."/>
        </authorList>
    </citation>
    <scope>NUCLEOTIDE SEQUENCE [LARGE SCALE GENOMIC DNA]</scope>
    <source>
        <strain evidence="3">NRRL B-16386</strain>
    </source>
</reference>
<dbReference type="PANTHER" id="PTHR34202">
    <property type="entry name" value="UPF0548 PROTEIN"/>
    <property type="match status" value="1"/>
</dbReference>
<organism evidence="2 3">
    <name type="scientific">Pseudofrankia asymbiotica</name>
    <dbReference type="NCBI Taxonomy" id="1834516"/>
    <lineage>
        <taxon>Bacteria</taxon>
        <taxon>Bacillati</taxon>
        <taxon>Actinomycetota</taxon>
        <taxon>Actinomycetes</taxon>
        <taxon>Frankiales</taxon>
        <taxon>Frankiaceae</taxon>
        <taxon>Pseudofrankia</taxon>
    </lineage>
</organism>
<dbReference type="Proteomes" id="UP000188929">
    <property type="component" value="Unassembled WGS sequence"/>
</dbReference>
<evidence type="ECO:0000313" key="3">
    <source>
        <dbReference type="Proteomes" id="UP000188929"/>
    </source>
</evidence>
<dbReference type="STRING" id="1834516.BL253_00865"/>
<accession>A0A1V2IMJ6</accession>
<dbReference type="AlphaFoldDB" id="A0A1V2IMJ6"/>
<keyword evidence="3" id="KW-1185">Reference proteome</keyword>
<proteinExistence type="predicted"/>
<protein>
    <recommendedName>
        <fullName evidence="1">DUF1990 domain-containing protein</fullName>
    </recommendedName>
</protein>
<gene>
    <name evidence="2" type="ORF">BL253_00865</name>
</gene>
<dbReference type="Pfam" id="PF09348">
    <property type="entry name" value="DUF1990"/>
    <property type="match status" value="1"/>
</dbReference>
<dbReference type="EMBL" id="MOMC01000003">
    <property type="protein sequence ID" value="ONH33706.1"/>
    <property type="molecule type" value="Genomic_DNA"/>
</dbReference>